<evidence type="ECO:0000313" key="4">
    <source>
        <dbReference type="EMBL" id="AWI86856.1"/>
    </source>
</evidence>
<dbReference type="InterPro" id="IPR011006">
    <property type="entry name" value="CheY-like_superfamily"/>
</dbReference>
<evidence type="ECO:0000256" key="2">
    <source>
        <dbReference type="PROSITE-ProRule" id="PRU00169"/>
    </source>
</evidence>
<organism evidence="4 5">
    <name type="scientific">Alloyangia pacifica</name>
    <dbReference type="NCBI Taxonomy" id="311180"/>
    <lineage>
        <taxon>Bacteria</taxon>
        <taxon>Pseudomonadati</taxon>
        <taxon>Pseudomonadota</taxon>
        <taxon>Alphaproteobacteria</taxon>
        <taxon>Rhodobacterales</taxon>
        <taxon>Roseobacteraceae</taxon>
        <taxon>Alloyangia</taxon>
    </lineage>
</organism>
<sequence length="119" mass="12312">MEPKPRIVLIVEDDAAVSRALSRAVRSLAFSVYAFESGEALLASALPRSSAVLLLDLHLPGIGGAELISALAAEAPDLRIAVMTGRDVAGAREACLEAGAACYITKPIPRSDLAALLDS</sequence>
<dbReference type="RefSeq" id="WP_108970952.1">
    <property type="nucleotide sequence ID" value="NZ_CP022195.1"/>
</dbReference>
<name>A0A2U8HPI6_9RHOB</name>
<protein>
    <submittedName>
        <fullName evidence="4">Response regulator</fullName>
    </submittedName>
</protein>
<dbReference type="InterPro" id="IPR050595">
    <property type="entry name" value="Bact_response_regulator"/>
</dbReference>
<reference evidence="4 5" key="1">
    <citation type="submission" date="2017-06" db="EMBL/GenBank/DDBJ databases">
        <title>Yangia sp. YSBP01 complete genome sequence.</title>
        <authorList>
            <person name="Woo J.-H."/>
            <person name="Kim H.-S."/>
        </authorList>
    </citation>
    <scope>NUCLEOTIDE SEQUENCE [LARGE SCALE GENOMIC DNA]</scope>
    <source>
        <strain evidence="4 5">YSBP01</strain>
        <plasmid evidence="4 5">unnamed5</plasmid>
    </source>
</reference>
<evidence type="ECO:0000259" key="3">
    <source>
        <dbReference type="PROSITE" id="PS50110"/>
    </source>
</evidence>
<feature type="domain" description="Response regulatory" evidence="3">
    <location>
        <begin position="7"/>
        <end position="119"/>
    </location>
</feature>
<evidence type="ECO:0000313" key="5">
    <source>
        <dbReference type="Proteomes" id="UP000244915"/>
    </source>
</evidence>
<dbReference type="PANTHER" id="PTHR44591:SF21">
    <property type="entry name" value="TWO-COMPONENT RESPONSE REGULATOR"/>
    <property type="match status" value="1"/>
</dbReference>
<dbReference type="KEGG" id="ypac:CEW88_24150"/>
<dbReference type="PROSITE" id="PS50110">
    <property type="entry name" value="RESPONSE_REGULATORY"/>
    <property type="match status" value="1"/>
</dbReference>
<dbReference type="InterPro" id="IPR001789">
    <property type="entry name" value="Sig_transdc_resp-reg_receiver"/>
</dbReference>
<dbReference type="Proteomes" id="UP000244915">
    <property type="component" value="Plasmid unnamed5"/>
</dbReference>
<evidence type="ECO:0000256" key="1">
    <source>
        <dbReference type="ARBA" id="ARBA00022553"/>
    </source>
</evidence>
<keyword evidence="1 2" id="KW-0597">Phosphoprotein</keyword>
<dbReference type="Pfam" id="PF00072">
    <property type="entry name" value="Response_reg"/>
    <property type="match status" value="1"/>
</dbReference>
<dbReference type="SUPFAM" id="SSF52172">
    <property type="entry name" value="CheY-like"/>
    <property type="match status" value="1"/>
</dbReference>
<dbReference type="Gene3D" id="3.40.50.2300">
    <property type="match status" value="1"/>
</dbReference>
<dbReference type="SMART" id="SM00448">
    <property type="entry name" value="REC"/>
    <property type="match status" value="1"/>
</dbReference>
<dbReference type="GO" id="GO:0000160">
    <property type="term" value="P:phosphorelay signal transduction system"/>
    <property type="evidence" value="ECO:0007669"/>
    <property type="project" value="InterPro"/>
</dbReference>
<dbReference type="AlphaFoldDB" id="A0A2U8HPI6"/>
<feature type="modified residue" description="4-aspartylphosphate" evidence="2">
    <location>
        <position position="56"/>
    </location>
</feature>
<keyword evidence="4" id="KW-0614">Plasmid</keyword>
<proteinExistence type="predicted"/>
<dbReference type="EMBL" id="CP022195">
    <property type="protein sequence ID" value="AWI86856.1"/>
    <property type="molecule type" value="Genomic_DNA"/>
</dbReference>
<gene>
    <name evidence="4" type="ORF">CEW88_24150</name>
</gene>
<dbReference type="OrthoDB" id="9814495at2"/>
<geneLocation type="plasmid" evidence="4 5">
    <name>unnamed5</name>
</geneLocation>
<dbReference type="PANTHER" id="PTHR44591">
    <property type="entry name" value="STRESS RESPONSE REGULATOR PROTEIN 1"/>
    <property type="match status" value="1"/>
</dbReference>
<dbReference type="CDD" id="cd00156">
    <property type="entry name" value="REC"/>
    <property type="match status" value="1"/>
</dbReference>
<accession>A0A2U8HPI6</accession>